<dbReference type="InterPro" id="IPR001031">
    <property type="entry name" value="Thioesterase"/>
</dbReference>
<accession>A0AAE0LBF8</accession>
<dbReference type="GO" id="GO:0008610">
    <property type="term" value="P:lipid biosynthetic process"/>
    <property type="evidence" value="ECO:0007669"/>
    <property type="project" value="TreeGrafter"/>
</dbReference>
<reference evidence="3 4" key="1">
    <citation type="journal article" date="2015" name="Genome Biol. Evol.">
        <title>Comparative Genomics of a Bacterivorous Green Alga Reveals Evolutionary Causalities and Consequences of Phago-Mixotrophic Mode of Nutrition.</title>
        <authorList>
            <person name="Burns J.A."/>
            <person name="Paasch A."/>
            <person name="Narechania A."/>
            <person name="Kim E."/>
        </authorList>
    </citation>
    <scope>NUCLEOTIDE SEQUENCE [LARGE SCALE GENOMIC DNA]</scope>
    <source>
        <strain evidence="3 4">PLY_AMNH</strain>
    </source>
</reference>
<dbReference type="Proteomes" id="UP001190700">
    <property type="component" value="Unassembled WGS sequence"/>
</dbReference>
<dbReference type="AlphaFoldDB" id="A0AAE0LBF8"/>
<dbReference type="SUPFAM" id="SSF53474">
    <property type="entry name" value="alpha/beta-Hydrolases"/>
    <property type="match status" value="1"/>
</dbReference>
<name>A0AAE0LBF8_9CHLO</name>
<evidence type="ECO:0000313" key="4">
    <source>
        <dbReference type="Proteomes" id="UP001190700"/>
    </source>
</evidence>
<sequence length="175" mass="19616">MAGQPGKYGKWINQGPAHLERPEVPPDSVQLRLFAIPQAGCGAWAYHGWSKQLPEWVEVMPVELPGRNTRMMEPKQTSMKQLVLDIVDELTPYFREVIFLSSTYLLVAKSSELQGFGAWLVYEVAKVLQQRGEPLPAKLYVACNRAPHFHDGVITHFPMVISDLTATISSADLQI</sequence>
<comment type="similarity">
    <text evidence="1">Belongs to the thioesterase family.</text>
</comment>
<protein>
    <recommendedName>
        <fullName evidence="2">Thioesterase domain-containing protein</fullName>
    </recommendedName>
</protein>
<comment type="caution">
    <text evidence="3">The sequence shown here is derived from an EMBL/GenBank/DDBJ whole genome shotgun (WGS) entry which is preliminary data.</text>
</comment>
<evidence type="ECO:0000256" key="1">
    <source>
        <dbReference type="ARBA" id="ARBA00007169"/>
    </source>
</evidence>
<dbReference type="PANTHER" id="PTHR11487:SF0">
    <property type="entry name" value="S-ACYL FATTY ACID SYNTHASE THIOESTERASE, MEDIUM CHAIN"/>
    <property type="match status" value="1"/>
</dbReference>
<dbReference type="InterPro" id="IPR029058">
    <property type="entry name" value="AB_hydrolase_fold"/>
</dbReference>
<feature type="domain" description="Thioesterase" evidence="2">
    <location>
        <begin position="32"/>
        <end position="92"/>
    </location>
</feature>
<dbReference type="InterPro" id="IPR012223">
    <property type="entry name" value="TEII"/>
</dbReference>
<evidence type="ECO:0000259" key="2">
    <source>
        <dbReference type="Pfam" id="PF00975"/>
    </source>
</evidence>
<evidence type="ECO:0000313" key="3">
    <source>
        <dbReference type="EMBL" id="KAK3278689.1"/>
    </source>
</evidence>
<dbReference type="Gene3D" id="3.40.50.1820">
    <property type="entry name" value="alpha/beta hydrolase"/>
    <property type="match status" value="1"/>
</dbReference>
<dbReference type="Pfam" id="PF00975">
    <property type="entry name" value="Thioesterase"/>
    <property type="match status" value="1"/>
</dbReference>
<keyword evidence="4" id="KW-1185">Reference proteome</keyword>
<organism evidence="3 4">
    <name type="scientific">Cymbomonas tetramitiformis</name>
    <dbReference type="NCBI Taxonomy" id="36881"/>
    <lineage>
        <taxon>Eukaryota</taxon>
        <taxon>Viridiplantae</taxon>
        <taxon>Chlorophyta</taxon>
        <taxon>Pyramimonadophyceae</taxon>
        <taxon>Pyramimonadales</taxon>
        <taxon>Pyramimonadaceae</taxon>
        <taxon>Cymbomonas</taxon>
    </lineage>
</organism>
<dbReference type="PANTHER" id="PTHR11487">
    <property type="entry name" value="THIOESTERASE"/>
    <property type="match status" value="1"/>
</dbReference>
<dbReference type="EMBL" id="LGRX02005325">
    <property type="protein sequence ID" value="KAK3278689.1"/>
    <property type="molecule type" value="Genomic_DNA"/>
</dbReference>
<proteinExistence type="inferred from homology"/>
<gene>
    <name evidence="3" type="ORF">CYMTET_13396</name>
</gene>